<reference evidence="19 20" key="1">
    <citation type="submission" date="2018-06" db="EMBL/GenBank/DDBJ databases">
        <title>Actinomadura craniellae sp. nov. isolated from marine sponge Craniella sp.</title>
        <authorList>
            <person name="Li L."/>
            <person name="Xu Q.H."/>
            <person name="Lin H.W."/>
            <person name="Lu Y.H."/>
        </authorList>
    </citation>
    <scope>NUCLEOTIDE SEQUENCE [LARGE SCALE GENOMIC DNA]</scope>
    <source>
        <strain evidence="19 20">LHW63021</strain>
    </source>
</reference>
<comment type="catalytic activity">
    <reaction evidence="1 16">
        <text>1-(5-phospho-beta-D-ribosyl)-ATP + diphosphate = 5-phospho-alpha-D-ribose 1-diphosphate + ATP</text>
        <dbReference type="Rhea" id="RHEA:18473"/>
        <dbReference type="ChEBI" id="CHEBI:30616"/>
        <dbReference type="ChEBI" id="CHEBI:33019"/>
        <dbReference type="ChEBI" id="CHEBI:58017"/>
        <dbReference type="ChEBI" id="CHEBI:73183"/>
        <dbReference type="EC" id="2.4.2.17"/>
    </reaction>
</comment>
<gene>
    <name evidence="16" type="primary">hisG</name>
    <name evidence="19" type="ORF">DPM19_21235</name>
</gene>
<evidence type="ECO:0000256" key="8">
    <source>
        <dbReference type="ARBA" id="ARBA00022676"/>
    </source>
</evidence>
<evidence type="ECO:0000256" key="5">
    <source>
        <dbReference type="ARBA" id="ARBA00011946"/>
    </source>
</evidence>
<dbReference type="Proteomes" id="UP000251891">
    <property type="component" value="Unassembled WGS sequence"/>
</dbReference>
<evidence type="ECO:0000256" key="9">
    <source>
        <dbReference type="ARBA" id="ARBA00022679"/>
    </source>
</evidence>
<evidence type="ECO:0000256" key="2">
    <source>
        <dbReference type="ARBA" id="ARBA00004496"/>
    </source>
</evidence>
<comment type="activity regulation">
    <text evidence="16">Feedback inhibited by histidine.</text>
</comment>
<evidence type="ECO:0000256" key="10">
    <source>
        <dbReference type="ARBA" id="ARBA00022723"/>
    </source>
</evidence>
<keyword evidence="7 16" id="KW-0028">Amino-acid biosynthesis</keyword>
<comment type="pathway">
    <text evidence="3 16">Amino-acid biosynthesis; L-histidine biosynthesis; L-histidine from 5-phospho-alpha-D-ribose 1-diphosphate: step 1/9.</text>
</comment>
<dbReference type="PANTHER" id="PTHR21403:SF10">
    <property type="entry name" value="ATP PHOSPHORIBOSYLTRANSFERASE"/>
    <property type="match status" value="1"/>
</dbReference>
<evidence type="ECO:0000313" key="20">
    <source>
        <dbReference type="Proteomes" id="UP000251891"/>
    </source>
</evidence>
<evidence type="ECO:0000256" key="12">
    <source>
        <dbReference type="ARBA" id="ARBA00022840"/>
    </source>
</evidence>
<keyword evidence="10 16" id="KW-0479">Metal-binding</keyword>
<comment type="caution">
    <text evidence="19">The sequence shown here is derived from an EMBL/GenBank/DDBJ whole genome shotgun (WGS) entry which is preliminary data.</text>
</comment>
<dbReference type="SUPFAM" id="SSF54913">
    <property type="entry name" value="GlnB-like"/>
    <property type="match status" value="1"/>
</dbReference>
<keyword evidence="13 16" id="KW-0460">Magnesium</keyword>
<dbReference type="SUPFAM" id="SSF53850">
    <property type="entry name" value="Periplasmic binding protein-like II"/>
    <property type="match status" value="1"/>
</dbReference>
<evidence type="ECO:0000256" key="11">
    <source>
        <dbReference type="ARBA" id="ARBA00022741"/>
    </source>
</evidence>
<evidence type="ECO:0000256" key="16">
    <source>
        <dbReference type="HAMAP-Rule" id="MF_00079"/>
    </source>
</evidence>
<evidence type="ECO:0000256" key="4">
    <source>
        <dbReference type="ARBA" id="ARBA00007955"/>
    </source>
</evidence>
<evidence type="ECO:0000256" key="1">
    <source>
        <dbReference type="ARBA" id="ARBA00000915"/>
    </source>
</evidence>
<keyword evidence="11 16" id="KW-0547">Nucleotide-binding</keyword>
<evidence type="ECO:0000256" key="3">
    <source>
        <dbReference type="ARBA" id="ARBA00004667"/>
    </source>
</evidence>
<dbReference type="NCBIfam" id="TIGR03455">
    <property type="entry name" value="HisG_C-term"/>
    <property type="match status" value="1"/>
</dbReference>
<keyword evidence="6 16" id="KW-0963">Cytoplasm</keyword>
<dbReference type="GO" id="GO:0005524">
    <property type="term" value="F:ATP binding"/>
    <property type="evidence" value="ECO:0007669"/>
    <property type="project" value="UniProtKB-KW"/>
</dbReference>
<evidence type="ECO:0000256" key="15">
    <source>
        <dbReference type="ARBA" id="ARBA00024861"/>
    </source>
</evidence>
<dbReference type="CDD" id="cd13593">
    <property type="entry name" value="PBP2_HisGL3"/>
    <property type="match status" value="1"/>
</dbReference>
<comment type="similarity">
    <text evidence="4 16">Belongs to the ATP phosphoribosyltransferase family. Long subfamily.</text>
</comment>
<comment type="cofactor">
    <cofactor evidence="16">
        <name>Mg(2+)</name>
        <dbReference type="ChEBI" id="CHEBI:18420"/>
    </cofactor>
</comment>
<dbReference type="InterPro" id="IPR015867">
    <property type="entry name" value="N-reg_PII/ATP_PRibTrfase_C"/>
</dbReference>
<dbReference type="InterPro" id="IPR011322">
    <property type="entry name" value="N-reg_PII-like_a/b"/>
</dbReference>
<organism evidence="19 20">
    <name type="scientific">Actinomadura craniellae</name>
    <dbReference type="NCBI Taxonomy" id="2231787"/>
    <lineage>
        <taxon>Bacteria</taxon>
        <taxon>Bacillati</taxon>
        <taxon>Actinomycetota</taxon>
        <taxon>Actinomycetes</taxon>
        <taxon>Streptosporangiales</taxon>
        <taxon>Thermomonosporaceae</taxon>
        <taxon>Actinomadura</taxon>
    </lineage>
</organism>
<feature type="domain" description="ATP phosphoribosyltransferase catalytic" evidence="17">
    <location>
        <begin position="50"/>
        <end position="208"/>
    </location>
</feature>
<evidence type="ECO:0000259" key="17">
    <source>
        <dbReference type="Pfam" id="PF01634"/>
    </source>
</evidence>
<dbReference type="EMBL" id="QLYX01000010">
    <property type="protein sequence ID" value="RAY13032.1"/>
    <property type="molecule type" value="Genomic_DNA"/>
</dbReference>
<keyword evidence="8 16" id="KW-0328">Glycosyltransferase</keyword>
<dbReference type="AlphaFoldDB" id="A0A365H212"/>
<dbReference type="EC" id="2.4.2.17" evidence="5 16"/>
<dbReference type="InterPro" id="IPR020621">
    <property type="entry name" value="ATP-PRT_HisG_long"/>
</dbReference>
<dbReference type="GO" id="GO:0005737">
    <property type="term" value="C:cytoplasm"/>
    <property type="evidence" value="ECO:0007669"/>
    <property type="project" value="UniProtKB-SubCell"/>
</dbReference>
<dbReference type="Pfam" id="PF08029">
    <property type="entry name" value="HisG_C"/>
    <property type="match status" value="1"/>
</dbReference>
<dbReference type="Pfam" id="PF01634">
    <property type="entry name" value="HisG"/>
    <property type="match status" value="1"/>
</dbReference>
<dbReference type="InterPro" id="IPR013115">
    <property type="entry name" value="HisG_C"/>
</dbReference>
<evidence type="ECO:0000256" key="6">
    <source>
        <dbReference type="ARBA" id="ARBA00022490"/>
    </source>
</evidence>
<keyword evidence="9 16" id="KW-0808">Transferase</keyword>
<dbReference type="GO" id="GO:0003879">
    <property type="term" value="F:ATP phosphoribosyltransferase activity"/>
    <property type="evidence" value="ECO:0007669"/>
    <property type="project" value="UniProtKB-UniRule"/>
</dbReference>
<dbReference type="RefSeq" id="WP_111869727.1">
    <property type="nucleotide sequence ID" value="NZ_QLYX01000010.1"/>
</dbReference>
<comment type="function">
    <text evidence="15 16">Catalyzes the condensation of ATP and 5-phosphoribose 1-diphosphate to form N'-(5'-phosphoribosyl)-ATP (PR-ATP). Has a crucial role in the pathway because the rate of histidine biosynthesis seems to be controlled primarily by regulation of HisG enzymatic activity.</text>
</comment>
<dbReference type="InterPro" id="IPR001348">
    <property type="entry name" value="ATP_PRibTrfase_HisG"/>
</dbReference>
<evidence type="ECO:0000313" key="19">
    <source>
        <dbReference type="EMBL" id="RAY13032.1"/>
    </source>
</evidence>
<dbReference type="Gene3D" id="3.40.190.10">
    <property type="entry name" value="Periplasmic binding protein-like II"/>
    <property type="match status" value="2"/>
</dbReference>
<sequence>MLSLVLPKGSLEKATLELFDAADLTVRRSSDRDYRASIEDPRIERVRVLRPQEIPTYLEQGLFDLGITGRDWITETDSDVVSLGELKYSKATSNPVRVILAVPADAPWQEVSDLPGGVRISTEFPAMTDRFLAEHGVKARVVPSYGATEAKVPDIVDAIVDLTETGSSLRKNGLRILATLLTSYTELVANRAAYEDPEKRAAMEDVALLLQGAIRARGNVLLKLNVPAGHLDQVLEIMPSMASPTVTSLAGGDGHAVESVVAKRGVNTLIPALKAAGARDVLEIPISKIVD</sequence>
<keyword evidence="12 16" id="KW-0067">ATP-binding</keyword>
<proteinExistence type="inferred from homology"/>
<comment type="subcellular location">
    <subcellularLocation>
        <location evidence="2 16">Cytoplasm</location>
    </subcellularLocation>
</comment>
<evidence type="ECO:0000256" key="14">
    <source>
        <dbReference type="ARBA" id="ARBA00023102"/>
    </source>
</evidence>
<protein>
    <recommendedName>
        <fullName evidence="5 16">ATP phosphoribosyltransferase</fullName>
        <shortName evidence="16">ATP-PRT</shortName>
        <shortName evidence="16">ATP-PRTase</shortName>
        <ecNumber evidence="5 16">2.4.2.17</ecNumber>
    </recommendedName>
</protein>
<dbReference type="UniPathway" id="UPA00031">
    <property type="reaction ID" value="UER00006"/>
</dbReference>
<keyword evidence="20" id="KW-1185">Reference proteome</keyword>
<feature type="domain" description="Histidine biosynthesis HisG C-terminal" evidence="18">
    <location>
        <begin position="216"/>
        <end position="288"/>
    </location>
</feature>
<evidence type="ECO:0000259" key="18">
    <source>
        <dbReference type="Pfam" id="PF08029"/>
    </source>
</evidence>
<dbReference type="GO" id="GO:0000287">
    <property type="term" value="F:magnesium ion binding"/>
    <property type="evidence" value="ECO:0007669"/>
    <property type="project" value="UniProtKB-UniRule"/>
</dbReference>
<accession>A0A365H212</accession>
<dbReference type="Gene3D" id="3.30.70.120">
    <property type="match status" value="1"/>
</dbReference>
<dbReference type="OrthoDB" id="9801867at2"/>
<evidence type="ECO:0000256" key="13">
    <source>
        <dbReference type="ARBA" id="ARBA00022842"/>
    </source>
</evidence>
<dbReference type="HAMAP" id="MF_00079">
    <property type="entry name" value="HisG_Long"/>
    <property type="match status" value="1"/>
</dbReference>
<dbReference type="PANTHER" id="PTHR21403">
    <property type="entry name" value="ATP PHOSPHORIBOSYLTRANSFERASE ATP-PRTASE"/>
    <property type="match status" value="1"/>
</dbReference>
<name>A0A365H212_9ACTN</name>
<evidence type="ECO:0000256" key="7">
    <source>
        <dbReference type="ARBA" id="ARBA00022605"/>
    </source>
</evidence>
<dbReference type="InterPro" id="IPR013820">
    <property type="entry name" value="ATP_PRibTrfase_cat"/>
</dbReference>
<keyword evidence="14 16" id="KW-0368">Histidine biosynthesis</keyword>
<dbReference type="GO" id="GO:0000105">
    <property type="term" value="P:L-histidine biosynthetic process"/>
    <property type="evidence" value="ECO:0007669"/>
    <property type="project" value="UniProtKB-UniRule"/>
</dbReference>
<dbReference type="NCBIfam" id="TIGR00070">
    <property type="entry name" value="hisG"/>
    <property type="match status" value="1"/>
</dbReference>